<dbReference type="PANTHER" id="PTHR45908">
    <property type="entry name" value="PROTEIN CBG11750-RELATED"/>
    <property type="match status" value="1"/>
</dbReference>
<keyword evidence="3" id="KW-1185">Reference proteome</keyword>
<dbReference type="EMBL" id="CATQJL010000305">
    <property type="protein sequence ID" value="CAJ0604111.1"/>
    <property type="molecule type" value="Genomic_DNA"/>
</dbReference>
<dbReference type="Proteomes" id="UP001176961">
    <property type="component" value="Unassembled WGS sequence"/>
</dbReference>
<organism evidence="2 3">
    <name type="scientific">Cylicocyclus nassatus</name>
    <name type="common">Nematode worm</name>
    <dbReference type="NCBI Taxonomy" id="53992"/>
    <lineage>
        <taxon>Eukaryota</taxon>
        <taxon>Metazoa</taxon>
        <taxon>Ecdysozoa</taxon>
        <taxon>Nematoda</taxon>
        <taxon>Chromadorea</taxon>
        <taxon>Rhabditida</taxon>
        <taxon>Rhabditina</taxon>
        <taxon>Rhabditomorpha</taxon>
        <taxon>Strongyloidea</taxon>
        <taxon>Strongylidae</taxon>
        <taxon>Cylicocyclus</taxon>
    </lineage>
</organism>
<reference evidence="2" key="1">
    <citation type="submission" date="2023-07" db="EMBL/GenBank/DDBJ databases">
        <authorList>
            <consortium name="CYATHOMIX"/>
        </authorList>
    </citation>
    <scope>NUCLEOTIDE SEQUENCE</scope>
    <source>
        <strain evidence="2">N/A</strain>
    </source>
</reference>
<dbReference type="GO" id="GO:0006629">
    <property type="term" value="P:lipid metabolic process"/>
    <property type="evidence" value="ECO:0007669"/>
    <property type="project" value="InterPro"/>
</dbReference>
<protein>
    <recommendedName>
        <fullName evidence="1">Fungal lipase-type domain-containing protein</fullName>
    </recommendedName>
</protein>
<evidence type="ECO:0000313" key="2">
    <source>
        <dbReference type="EMBL" id="CAJ0604111.1"/>
    </source>
</evidence>
<dbReference type="Gene3D" id="3.40.50.1820">
    <property type="entry name" value="alpha/beta hydrolase"/>
    <property type="match status" value="1"/>
</dbReference>
<sequence>MLLYKMVTMLIATLCLAIVVNAKVDKQEWWTAKHFAKNKMFPMAAGAYADTPMMQRCIRKVDKDAINLNGFLSAKCRFDEMCYVFTAVLPNHRAIVISFRGTDSGKSQLIDEALGNALFKHEWKYGGHVGRYFKMAFDNLWNSLAIQLTSFLQVQKYRRYELWITGHSLGGALANLAASWASVVFPNNRIRLVTFGAPRVGDLKFRDALERRVKFIYRITHASDPVVRIPWSGYYHAGKELWYKKGMSSTTGFCHGKGNGDCIETCEAPEELNGRPAGCAESAGWKNFISWSFRAKLKELYHYHTEYYQDLTKNSLSKWGELGCP</sequence>
<comment type="caution">
    <text evidence="2">The sequence shown here is derived from an EMBL/GenBank/DDBJ whole genome shotgun (WGS) entry which is preliminary data.</text>
</comment>
<gene>
    <name evidence="2" type="ORF">CYNAS_LOCUS16094</name>
</gene>
<dbReference type="CDD" id="cd00519">
    <property type="entry name" value="Lipase_3"/>
    <property type="match status" value="1"/>
</dbReference>
<accession>A0AA36H4R9</accession>
<dbReference type="InterPro" id="IPR002921">
    <property type="entry name" value="Fungal_lipase-type"/>
</dbReference>
<dbReference type="Pfam" id="PF01764">
    <property type="entry name" value="Lipase_3"/>
    <property type="match status" value="1"/>
</dbReference>
<dbReference type="InterPro" id="IPR029058">
    <property type="entry name" value="AB_hydrolase_fold"/>
</dbReference>
<dbReference type="AlphaFoldDB" id="A0AA36H4R9"/>
<feature type="domain" description="Fungal lipase-type" evidence="1">
    <location>
        <begin position="96"/>
        <end position="230"/>
    </location>
</feature>
<evidence type="ECO:0000313" key="3">
    <source>
        <dbReference type="Proteomes" id="UP001176961"/>
    </source>
</evidence>
<dbReference type="SUPFAM" id="SSF53474">
    <property type="entry name" value="alpha/beta-Hydrolases"/>
    <property type="match status" value="1"/>
</dbReference>
<proteinExistence type="predicted"/>
<name>A0AA36H4R9_CYLNA</name>
<evidence type="ECO:0000259" key="1">
    <source>
        <dbReference type="Pfam" id="PF01764"/>
    </source>
</evidence>